<organism evidence="2 3">
    <name type="scientific">Solanum tuberosum</name>
    <name type="common">Potato</name>
    <dbReference type="NCBI Taxonomy" id="4113"/>
    <lineage>
        <taxon>Eukaryota</taxon>
        <taxon>Viridiplantae</taxon>
        <taxon>Streptophyta</taxon>
        <taxon>Embryophyta</taxon>
        <taxon>Tracheophyta</taxon>
        <taxon>Spermatophyta</taxon>
        <taxon>Magnoliopsida</taxon>
        <taxon>eudicotyledons</taxon>
        <taxon>Gunneridae</taxon>
        <taxon>Pentapetalae</taxon>
        <taxon>asterids</taxon>
        <taxon>lamiids</taxon>
        <taxon>Solanales</taxon>
        <taxon>Solanaceae</taxon>
        <taxon>Solanoideae</taxon>
        <taxon>Solaneae</taxon>
        <taxon>Solanum</taxon>
    </lineage>
</organism>
<feature type="compositionally biased region" description="Basic and acidic residues" evidence="1">
    <location>
        <begin position="77"/>
        <end position="89"/>
    </location>
</feature>
<comment type="caution">
    <text evidence="2">The sequence shown here is derived from an EMBL/GenBank/DDBJ whole genome shotgun (WGS) entry which is preliminary data.</text>
</comment>
<feature type="region of interest" description="Disordered" evidence="1">
    <location>
        <begin position="1"/>
        <end position="28"/>
    </location>
</feature>
<reference evidence="2 3" key="1">
    <citation type="journal article" date="2021" name="bioRxiv">
        <title>Chromosome-scale and haplotype-resolved genome assembly of a tetraploid potato cultivar.</title>
        <authorList>
            <person name="Sun H."/>
            <person name="Jiao W.-B."/>
            <person name="Krause K."/>
            <person name="Campoy J.A."/>
            <person name="Goel M."/>
            <person name="Folz-Donahue K."/>
            <person name="Kukat C."/>
            <person name="Huettel B."/>
            <person name="Schneeberger K."/>
        </authorList>
    </citation>
    <scope>NUCLEOTIDE SEQUENCE [LARGE SCALE GENOMIC DNA]</scope>
    <source>
        <strain evidence="2">SolTubOtavaFocal</strain>
        <tissue evidence="2">Leaves</tissue>
    </source>
</reference>
<gene>
    <name evidence="2" type="ORF">KY290_005326</name>
</gene>
<feature type="compositionally biased region" description="Polar residues" evidence="1">
    <location>
        <begin position="8"/>
        <end position="19"/>
    </location>
</feature>
<feature type="region of interest" description="Disordered" evidence="1">
    <location>
        <begin position="62"/>
        <end position="99"/>
    </location>
</feature>
<protein>
    <submittedName>
        <fullName evidence="2">Uncharacterized protein</fullName>
    </submittedName>
</protein>
<dbReference type="EMBL" id="JAIVGD010000002">
    <property type="protein sequence ID" value="KAH0778899.1"/>
    <property type="molecule type" value="Genomic_DNA"/>
</dbReference>
<proteinExistence type="predicted"/>
<dbReference type="Proteomes" id="UP000826656">
    <property type="component" value="Unassembled WGS sequence"/>
</dbReference>
<evidence type="ECO:0000313" key="3">
    <source>
        <dbReference type="Proteomes" id="UP000826656"/>
    </source>
</evidence>
<accession>A0ABQ7WDV9</accession>
<keyword evidence="3" id="KW-1185">Reference proteome</keyword>
<sequence>MGFEDVSSVASLDSPTSESMIIPNEPRSCGDNHIYEGLVDLKDFYRGVPLDDTDHEVEQDDAFNPILGGRSPTKHLRGGEHTKITDVKNNKSPWTHKAF</sequence>
<evidence type="ECO:0000313" key="2">
    <source>
        <dbReference type="EMBL" id="KAH0778899.1"/>
    </source>
</evidence>
<name>A0ABQ7WDV9_SOLTU</name>
<evidence type="ECO:0000256" key="1">
    <source>
        <dbReference type="SAM" id="MobiDB-lite"/>
    </source>
</evidence>